<sequence length="67" mass="7403">MFGPRANAQGQESHCGSGVLLTPELTMYAIALPMISAQEKHRPKRQIENITSHAMFRTQNGFHHSAA</sequence>
<dbReference type="Proteomes" id="UP000054485">
    <property type="component" value="Unassembled WGS sequence"/>
</dbReference>
<evidence type="ECO:0000313" key="1">
    <source>
        <dbReference type="EMBL" id="KIK41771.1"/>
    </source>
</evidence>
<proteinExistence type="predicted"/>
<protein>
    <submittedName>
        <fullName evidence="1">Unplaced genomic scaffold CY34scaffold_128, whole genome shotgun sequence</fullName>
    </submittedName>
</protein>
<gene>
    <name evidence="1" type="ORF">CY34DRAFT_805719</name>
</gene>
<reference evidence="1 2" key="1">
    <citation type="submission" date="2014-04" db="EMBL/GenBank/DDBJ databases">
        <authorList>
            <consortium name="DOE Joint Genome Institute"/>
            <person name="Kuo A."/>
            <person name="Ruytinx J."/>
            <person name="Rineau F."/>
            <person name="Colpaert J."/>
            <person name="Kohler A."/>
            <person name="Nagy L.G."/>
            <person name="Floudas D."/>
            <person name="Copeland A."/>
            <person name="Barry K.W."/>
            <person name="Cichocki N."/>
            <person name="Veneault-Fourrey C."/>
            <person name="LaButti K."/>
            <person name="Lindquist E.A."/>
            <person name="Lipzen A."/>
            <person name="Lundell T."/>
            <person name="Morin E."/>
            <person name="Murat C."/>
            <person name="Sun H."/>
            <person name="Tunlid A."/>
            <person name="Henrissat B."/>
            <person name="Grigoriev I.V."/>
            <person name="Hibbett D.S."/>
            <person name="Martin F."/>
            <person name="Nordberg H.P."/>
            <person name="Cantor M.N."/>
            <person name="Hua S.X."/>
        </authorList>
    </citation>
    <scope>NUCLEOTIDE SEQUENCE [LARGE SCALE GENOMIC DNA]</scope>
    <source>
        <strain evidence="1 2">UH-Slu-Lm8-n1</strain>
    </source>
</reference>
<evidence type="ECO:0000313" key="2">
    <source>
        <dbReference type="Proteomes" id="UP000054485"/>
    </source>
</evidence>
<dbReference type="InParanoid" id="A0A0D0AIP9"/>
<reference evidence="2" key="2">
    <citation type="submission" date="2015-01" db="EMBL/GenBank/DDBJ databases">
        <title>Evolutionary Origins and Diversification of the Mycorrhizal Mutualists.</title>
        <authorList>
            <consortium name="DOE Joint Genome Institute"/>
            <consortium name="Mycorrhizal Genomics Consortium"/>
            <person name="Kohler A."/>
            <person name="Kuo A."/>
            <person name="Nagy L.G."/>
            <person name="Floudas D."/>
            <person name="Copeland A."/>
            <person name="Barry K.W."/>
            <person name="Cichocki N."/>
            <person name="Veneault-Fourrey C."/>
            <person name="LaButti K."/>
            <person name="Lindquist E.A."/>
            <person name="Lipzen A."/>
            <person name="Lundell T."/>
            <person name="Morin E."/>
            <person name="Murat C."/>
            <person name="Riley R."/>
            <person name="Ohm R."/>
            <person name="Sun H."/>
            <person name="Tunlid A."/>
            <person name="Henrissat B."/>
            <person name="Grigoriev I.V."/>
            <person name="Hibbett D.S."/>
            <person name="Martin F."/>
        </authorList>
    </citation>
    <scope>NUCLEOTIDE SEQUENCE [LARGE SCALE GENOMIC DNA]</scope>
    <source>
        <strain evidence="2">UH-Slu-Lm8-n1</strain>
    </source>
</reference>
<dbReference type="HOGENOM" id="CLU_2814104_0_0_1"/>
<keyword evidence="2" id="KW-1185">Reference proteome</keyword>
<organism evidence="1 2">
    <name type="scientific">Suillus luteus UH-Slu-Lm8-n1</name>
    <dbReference type="NCBI Taxonomy" id="930992"/>
    <lineage>
        <taxon>Eukaryota</taxon>
        <taxon>Fungi</taxon>
        <taxon>Dikarya</taxon>
        <taxon>Basidiomycota</taxon>
        <taxon>Agaricomycotina</taxon>
        <taxon>Agaricomycetes</taxon>
        <taxon>Agaricomycetidae</taxon>
        <taxon>Boletales</taxon>
        <taxon>Suillineae</taxon>
        <taxon>Suillaceae</taxon>
        <taxon>Suillus</taxon>
    </lineage>
</organism>
<accession>A0A0D0AIP9</accession>
<name>A0A0D0AIP9_9AGAM</name>
<dbReference type="AlphaFoldDB" id="A0A0D0AIP9"/>
<dbReference type="EMBL" id="KN835259">
    <property type="protein sequence ID" value="KIK41771.1"/>
    <property type="molecule type" value="Genomic_DNA"/>
</dbReference>